<evidence type="ECO:0000313" key="1">
    <source>
        <dbReference type="EMBL" id="EQD33252.1"/>
    </source>
</evidence>
<sequence>MEACGGAHHWARTLAALGHTVTLLPPRAVRPFVRKPQLSGHCTQTVSTVHATTP</sequence>
<accession>T0YMU6</accession>
<dbReference type="EMBL" id="AUZZ01009588">
    <property type="protein sequence ID" value="EQD33252.1"/>
    <property type="molecule type" value="Genomic_DNA"/>
</dbReference>
<dbReference type="AlphaFoldDB" id="T0YMU6"/>
<proteinExistence type="predicted"/>
<reference evidence="1" key="2">
    <citation type="journal article" date="2014" name="ISME J.">
        <title>Microbial stratification in low pH oxic and suboxic macroscopic growths along an acid mine drainage.</title>
        <authorList>
            <person name="Mendez-Garcia C."/>
            <person name="Mesa V."/>
            <person name="Sprenger R.R."/>
            <person name="Richter M."/>
            <person name="Diez M.S."/>
            <person name="Solano J."/>
            <person name="Bargiela R."/>
            <person name="Golyshina O.V."/>
            <person name="Manteca A."/>
            <person name="Ramos J.L."/>
            <person name="Gallego J.R."/>
            <person name="Llorente I."/>
            <person name="Martins Dos Santos V.A."/>
            <person name="Jensen O.N."/>
            <person name="Pelaez A.I."/>
            <person name="Sanchez J."/>
            <person name="Ferrer M."/>
        </authorList>
    </citation>
    <scope>NUCLEOTIDE SEQUENCE</scope>
</reference>
<gene>
    <name evidence="1" type="ORF">B2A_13252</name>
</gene>
<name>T0YMU6_9ZZZZ</name>
<protein>
    <submittedName>
        <fullName evidence="1">Transposase</fullName>
    </submittedName>
</protein>
<comment type="caution">
    <text evidence="1">The sequence shown here is derived from an EMBL/GenBank/DDBJ whole genome shotgun (WGS) entry which is preliminary data.</text>
</comment>
<feature type="non-terminal residue" evidence="1">
    <location>
        <position position="54"/>
    </location>
</feature>
<reference evidence="1" key="1">
    <citation type="submission" date="2013-08" db="EMBL/GenBank/DDBJ databases">
        <authorList>
            <person name="Mendez C."/>
            <person name="Richter M."/>
            <person name="Ferrer M."/>
            <person name="Sanchez J."/>
        </authorList>
    </citation>
    <scope>NUCLEOTIDE SEQUENCE</scope>
</reference>
<organism evidence="1">
    <name type="scientific">mine drainage metagenome</name>
    <dbReference type="NCBI Taxonomy" id="410659"/>
    <lineage>
        <taxon>unclassified sequences</taxon>
        <taxon>metagenomes</taxon>
        <taxon>ecological metagenomes</taxon>
    </lineage>
</organism>